<evidence type="ECO:0008006" key="3">
    <source>
        <dbReference type="Google" id="ProtNLM"/>
    </source>
</evidence>
<evidence type="ECO:0000313" key="1">
    <source>
        <dbReference type="EMBL" id="BET24950.1"/>
    </source>
</evidence>
<accession>A0AA86J557</accession>
<organism evidence="1 2">
    <name type="scientific">Limnobacter thiooxidans</name>
    <dbReference type="NCBI Taxonomy" id="131080"/>
    <lineage>
        <taxon>Bacteria</taxon>
        <taxon>Pseudomonadati</taxon>
        <taxon>Pseudomonadota</taxon>
        <taxon>Betaproteobacteria</taxon>
        <taxon>Burkholderiales</taxon>
        <taxon>Burkholderiaceae</taxon>
        <taxon>Limnobacter</taxon>
    </lineage>
</organism>
<proteinExistence type="predicted"/>
<dbReference type="AlphaFoldDB" id="A0AA86J557"/>
<name>A0AA86J557_9BURK</name>
<sequence>MRIIVVEKEASIQESWVTAVQPHWPGSIEFVDSNEDALARLKTPYFFPVMVCRADRSTILKARERGVQRFVIRPCEPPKLIEEISQGIFGCTHGTSRDAQVQLQVMFHTLNSLCHGTVTHRQLQWLQQRCTGTHLQPARIAIDQILRYMDRPSHKTAEIKNALMELSTQIQLHVDRVLALQYA</sequence>
<dbReference type="Proteomes" id="UP001329151">
    <property type="component" value="Chromosome"/>
</dbReference>
<dbReference type="EMBL" id="AP028947">
    <property type="protein sequence ID" value="BET24950.1"/>
    <property type="molecule type" value="Genomic_DNA"/>
</dbReference>
<reference evidence="1 2" key="1">
    <citation type="submission" date="2023-10" db="EMBL/GenBank/DDBJ databases">
        <title>Complete Genome Sequence of Limnobacter thiooxidans CS-K2T, Isolated from freshwater lake sediments in Bavaria, Germany.</title>
        <authorList>
            <person name="Naruki M."/>
            <person name="Watanabe A."/>
            <person name="Warashina T."/>
            <person name="Morita T."/>
            <person name="Arakawa K."/>
        </authorList>
    </citation>
    <scope>NUCLEOTIDE SEQUENCE [LARGE SCALE GENOMIC DNA]</scope>
    <source>
        <strain evidence="1 2">CS-K2</strain>
    </source>
</reference>
<dbReference type="RefSeq" id="WP_130558528.1">
    <property type="nucleotide sequence ID" value="NZ_AP028947.1"/>
</dbReference>
<gene>
    <name evidence="1" type="ORF">RGQ30_04510</name>
</gene>
<keyword evidence="2" id="KW-1185">Reference proteome</keyword>
<protein>
    <recommendedName>
        <fullName evidence="3">Response regulatory domain-containing protein</fullName>
    </recommendedName>
</protein>
<dbReference type="KEGG" id="lto:RGQ30_04510"/>
<evidence type="ECO:0000313" key="2">
    <source>
        <dbReference type="Proteomes" id="UP001329151"/>
    </source>
</evidence>